<organism evidence="2">
    <name type="scientific">Candidatus Kentrum sp. UNK</name>
    <dbReference type="NCBI Taxonomy" id="2126344"/>
    <lineage>
        <taxon>Bacteria</taxon>
        <taxon>Pseudomonadati</taxon>
        <taxon>Pseudomonadota</taxon>
        <taxon>Gammaproteobacteria</taxon>
        <taxon>Candidatus Kentrum</taxon>
    </lineage>
</organism>
<evidence type="ECO:0000259" key="1">
    <source>
        <dbReference type="Pfam" id="PF00535"/>
    </source>
</evidence>
<dbReference type="CDD" id="cd00761">
    <property type="entry name" value="Glyco_tranf_GTA_type"/>
    <property type="match status" value="1"/>
</dbReference>
<protein>
    <submittedName>
        <fullName evidence="2">Glycosyltransferase involved in cell wall bisynthesis</fullName>
    </submittedName>
</protein>
<evidence type="ECO:0000313" key="2">
    <source>
        <dbReference type="EMBL" id="VFK68475.1"/>
    </source>
</evidence>
<gene>
    <name evidence="2" type="ORF">BECKUNK1418G_GA0071005_12385</name>
    <name evidence="3" type="ORF">BECKUNK1418H_GA0071006_12285</name>
</gene>
<proteinExistence type="predicted"/>
<dbReference type="InterPro" id="IPR001173">
    <property type="entry name" value="Glyco_trans_2-like"/>
</dbReference>
<dbReference type="InterPro" id="IPR029044">
    <property type="entry name" value="Nucleotide-diphossugar_trans"/>
</dbReference>
<feature type="domain" description="Glycosyltransferase 2-like" evidence="1">
    <location>
        <begin position="7"/>
        <end position="169"/>
    </location>
</feature>
<dbReference type="EMBL" id="CAADFZ010000238">
    <property type="protein sequence ID" value="VFK68475.1"/>
    <property type="molecule type" value="Genomic_DNA"/>
</dbReference>
<dbReference type="PANTHER" id="PTHR22916">
    <property type="entry name" value="GLYCOSYLTRANSFERASE"/>
    <property type="match status" value="1"/>
</dbReference>
<reference evidence="2" key="1">
    <citation type="submission" date="2019-02" db="EMBL/GenBank/DDBJ databases">
        <authorList>
            <person name="Gruber-Vodicka R. H."/>
            <person name="Seah K. B. B."/>
        </authorList>
    </citation>
    <scope>NUCLEOTIDE SEQUENCE</scope>
    <source>
        <strain evidence="3">BECK_BY19</strain>
        <strain evidence="2">BECK_BY8</strain>
    </source>
</reference>
<dbReference type="GO" id="GO:0016758">
    <property type="term" value="F:hexosyltransferase activity"/>
    <property type="evidence" value="ECO:0007669"/>
    <property type="project" value="UniProtKB-ARBA"/>
</dbReference>
<accession>A0A451AR42</accession>
<keyword evidence="2" id="KW-0808">Transferase</keyword>
<name>A0A451AR42_9GAMM</name>
<dbReference type="Gene3D" id="3.90.550.10">
    <property type="entry name" value="Spore Coat Polysaccharide Biosynthesis Protein SpsA, Chain A"/>
    <property type="match status" value="1"/>
</dbReference>
<dbReference type="AlphaFoldDB" id="A0A451AR42"/>
<dbReference type="Pfam" id="PF00535">
    <property type="entry name" value="Glycos_transf_2"/>
    <property type="match status" value="1"/>
</dbReference>
<sequence length="318" mass="36952">MHDIHISVVMPAYNVEKYVEEAIDSILAQTFPDFELIIVNDGSRDKTKQIIQRRALRDKRIVFIDSEQNRGVATSLNVGIQVARGKYIARMDADDIVLPERLATQHRFLEAHEKIDICGTAIRAFYPDGRAIDAFYDQQDAQIKTNMLFKSPFSATLAHASILFRRTLFEQFHYDQQNHYSEDAYLYLDMALNGQVTFSNLHQSYYLYRLHDTSISGRRSHAQAEEHIAFLARTLKNLQVLTSKELILYRKMMAVEKIPYSRESEEKVEIIFAKIKDFCCRRLTSGADALVEQQIQKISGQCRKIQNKLWRHELWGNV</sequence>
<dbReference type="EMBL" id="CAADGD010000228">
    <property type="protein sequence ID" value="VFK73605.1"/>
    <property type="molecule type" value="Genomic_DNA"/>
</dbReference>
<dbReference type="PANTHER" id="PTHR22916:SF3">
    <property type="entry name" value="UDP-GLCNAC:BETAGAL BETA-1,3-N-ACETYLGLUCOSAMINYLTRANSFERASE-LIKE PROTEIN 1"/>
    <property type="match status" value="1"/>
</dbReference>
<evidence type="ECO:0000313" key="3">
    <source>
        <dbReference type="EMBL" id="VFK73605.1"/>
    </source>
</evidence>
<dbReference type="SUPFAM" id="SSF53448">
    <property type="entry name" value="Nucleotide-diphospho-sugar transferases"/>
    <property type="match status" value="1"/>
</dbReference>